<dbReference type="CDD" id="cd09274">
    <property type="entry name" value="RNase_HI_RT_Ty3"/>
    <property type="match status" value="2"/>
</dbReference>
<reference evidence="12 13" key="1">
    <citation type="journal article" date="2018" name="Cell">
        <title>The Chara Genome: Secondary Complexity and Implications for Plant Terrestrialization.</title>
        <authorList>
            <person name="Nishiyama T."/>
            <person name="Sakayama H."/>
            <person name="Vries J.D."/>
            <person name="Buschmann H."/>
            <person name="Saint-Marcoux D."/>
            <person name="Ullrich K.K."/>
            <person name="Haas F.B."/>
            <person name="Vanderstraeten L."/>
            <person name="Becker D."/>
            <person name="Lang D."/>
            <person name="Vosolsobe S."/>
            <person name="Rombauts S."/>
            <person name="Wilhelmsson P.K.I."/>
            <person name="Janitza P."/>
            <person name="Kern R."/>
            <person name="Heyl A."/>
            <person name="Rumpler F."/>
            <person name="Villalobos L.I.A.C."/>
            <person name="Clay J.M."/>
            <person name="Skokan R."/>
            <person name="Toyoda A."/>
            <person name="Suzuki Y."/>
            <person name="Kagoshima H."/>
            <person name="Schijlen E."/>
            <person name="Tajeshwar N."/>
            <person name="Catarino B."/>
            <person name="Hetherington A.J."/>
            <person name="Saltykova A."/>
            <person name="Bonnot C."/>
            <person name="Breuninger H."/>
            <person name="Symeonidi A."/>
            <person name="Radhakrishnan G.V."/>
            <person name="Van Nieuwerburgh F."/>
            <person name="Deforce D."/>
            <person name="Chang C."/>
            <person name="Karol K.G."/>
            <person name="Hedrich R."/>
            <person name="Ulvskov P."/>
            <person name="Glockner G."/>
            <person name="Delwiche C.F."/>
            <person name="Petrasek J."/>
            <person name="Van de Peer Y."/>
            <person name="Friml J."/>
            <person name="Beilby M."/>
            <person name="Dolan L."/>
            <person name="Kohara Y."/>
            <person name="Sugano S."/>
            <person name="Fujiyama A."/>
            <person name="Delaux P.-M."/>
            <person name="Quint M."/>
            <person name="TheiBen G."/>
            <person name="Hagemann M."/>
            <person name="Harholt J."/>
            <person name="Dunand C."/>
            <person name="Zachgo S."/>
            <person name="Langdale J."/>
            <person name="Maumus F."/>
            <person name="Straeten D.V.D."/>
            <person name="Gould S.B."/>
            <person name="Rensing S.A."/>
        </authorList>
    </citation>
    <scope>NUCLEOTIDE SEQUENCE [LARGE SCALE GENOMIC DNA]</scope>
    <source>
        <strain evidence="12 13">S276</strain>
    </source>
</reference>
<feature type="region of interest" description="Disordered" evidence="10">
    <location>
        <begin position="1210"/>
        <end position="1263"/>
    </location>
</feature>
<dbReference type="InterPro" id="IPR043502">
    <property type="entry name" value="DNA/RNA_pol_sf"/>
</dbReference>
<dbReference type="FunFam" id="3.30.70.270:FF:000020">
    <property type="entry name" value="Transposon Tf2-6 polyprotein-like Protein"/>
    <property type="match status" value="1"/>
</dbReference>
<evidence type="ECO:0000313" key="13">
    <source>
        <dbReference type="Proteomes" id="UP000265515"/>
    </source>
</evidence>
<dbReference type="CDD" id="cd01647">
    <property type="entry name" value="RT_LTR"/>
    <property type="match status" value="2"/>
</dbReference>
<evidence type="ECO:0000256" key="2">
    <source>
        <dbReference type="ARBA" id="ARBA00022679"/>
    </source>
</evidence>
<evidence type="ECO:0000259" key="11">
    <source>
        <dbReference type="PROSITE" id="PS50878"/>
    </source>
</evidence>
<keyword evidence="4" id="KW-0540">Nuclease</keyword>
<dbReference type="InterPro" id="IPR043128">
    <property type="entry name" value="Rev_trsase/Diguanyl_cyclase"/>
</dbReference>
<dbReference type="FunFam" id="3.30.70.270:FF:000063">
    <property type="entry name" value="Zinc knuckle domaincontaining protein"/>
    <property type="match status" value="1"/>
</dbReference>
<keyword evidence="8" id="KW-0511">Multifunctional enzyme</keyword>
<evidence type="ECO:0000256" key="6">
    <source>
        <dbReference type="ARBA" id="ARBA00022801"/>
    </source>
</evidence>
<feature type="compositionally biased region" description="Gly residues" evidence="10">
    <location>
        <begin position="1236"/>
        <end position="1251"/>
    </location>
</feature>
<evidence type="ECO:0000256" key="9">
    <source>
        <dbReference type="SAM" id="Coils"/>
    </source>
</evidence>
<feature type="domain" description="Reverse transcriptase" evidence="11">
    <location>
        <begin position="1"/>
        <end position="67"/>
    </location>
</feature>
<dbReference type="Pfam" id="PF17921">
    <property type="entry name" value="Integrase_H2C2"/>
    <property type="match status" value="1"/>
</dbReference>
<feature type="compositionally biased region" description="Gly residues" evidence="10">
    <location>
        <begin position="1213"/>
        <end position="1226"/>
    </location>
</feature>
<dbReference type="Gene3D" id="1.10.340.70">
    <property type="match status" value="1"/>
</dbReference>
<feature type="compositionally biased region" description="Basic and acidic residues" evidence="10">
    <location>
        <begin position="2238"/>
        <end position="2247"/>
    </location>
</feature>
<organism evidence="12 13">
    <name type="scientific">Chara braunii</name>
    <name type="common">Braun's stonewort</name>
    <dbReference type="NCBI Taxonomy" id="69332"/>
    <lineage>
        <taxon>Eukaryota</taxon>
        <taxon>Viridiplantae</taxon>
        <taxon>Streptophyta</taxon>
        <taxon>Charophyceae</taxon>
        <taxon>Charales</taxon>
        <taxon>Characeae</taxon>
        <taxon>Chara</taxon>
    </lineage>
</organism>
<keyword evidence="9" id="KW-0175">Coiled coil</keyword>
<keyword evidence="1" id="KW-0645">Protease</keyword>
<dbReference type="EMBL" id="BFEA01000047">
    <property type="protein sequence ID" value="GBG64197.1"/>
    <property type="molecule type" value="Genomic_DNA"/>
</dbReference>
<feature type="domain" description="Reverse transcriptase" evidence="11">
    <location>
        <begin position="1442"/>
        <end position="1621"/>
    </location>
</feature>
<dbReference type="Gene3D" id="3.30.70.270">
    <property type="match status" value="4"/>
</dbReference>
<dbReference type="GO" id="GO:0006508">
    <property type="term" value="P:proteolysis"/>
    <property type="evidence" value="ECO:0007669"/>
    <property type="project" value="UniProtKB-KW"/>
</dbReference>
<dbReference type="InterPro" id="IPR036397">
    <property type="entry name" value="RNaseH_sf"/>
</dbReference>
<feature type="region of interest" description="Disordered" evidence="10">
    <location>
        <begin position="2110"/>
        <end position="2247"/>
    </location>
</feature>
<dbReference type="SUPFAM" id="SSF56672">
    <property type="entry name" value="DNA/RNA polymerases"/>
    <property type="match status" value="2"/>
</dbReference>
<keyword evidence="2" id="KW-0808">Transferase</keyword>
<feature type="region of interest" description="Disordered" evidence="10">
    <location>
        <begin position="668"/>
        <end position="697"/>
    </location>
</feature>
<feature type="compositionally biased region" description="Polar residues" evidence="10">
    <location>
        <begin position="2174"/>
        <end position="2183"/>
    </location>
</feature>
<feature type="coiled-coil region" evidence="9">
    <location>
        <begin position="934"/>
        <end position="970"/>
    </location>
</feature>
<protein>
    <recommendedName>
        <fullName evidence="11">Reverse transcriptase domain-containing protein</fullName>
    </recommendedName>
</protein>
<sequence length="2293" mass="257444">MTTKVRDLLDRSVLIYLDDILVYSRTLDKHIIHLRAVLDRLRLAKYKANRDKCEFAKQELEYLGHYVTPKGIRPLADKIQAIVDWPEPRCTMDVRSFMGLAGYYQRFVESYSKAAAPLSRLQSPKVPFEFDDAARGAFTTLKAAMQAAPALRIYDPIPTQVTTDASGYGIGAVLEQCHEDGWHPVEYFSQKVPLVNTLDDARKKELLAFVTVLKQWRHFLLVRQRFKWNTDNNPSTFYKTQDTVISTIGRWVYYIDQFDFDPCHIPGPANRAADALSRRPSFCAIVTTTFDLDDDLQPHFVKGYKSDPTYSTLYAELSSDHTPASHYRISDGFLLLHTRGKDLLVVPQDRILRTRLLGEFHDARLSAHLGVNRTLARLRQHFHWPDVLHDVTRYIESCAVCHRNKGRSRIPFGELKPLPIPRAPRLSIAMDVTGPFPRDRHGHDGILTVVDGLSKYDEDFSEQVDEVQRGLGSVAAGEGGQGPQDNTKLVILLEKMKAAATVMKLQEESDVLAKERNEALEQLEQVKQARDESTRQAAAALQMEKALRQRENAAWRTQVARIQKRTGEYEREFEEVRKKLKDAEAEAERLRRKEKLKDTSYQEWAAGKSVPAMAVVSHEIHEHDPTEKSPFETATKSDIMDASQKICETLRTKLHVAAYVAMLVAPPEDTLERGTQPGDGTEGDEVQPEPSPGFLVRPSLSEAQHKAVLAAAAAAAANPGDAGGAADVVAQMTQGFQATEQNEQRATWLQYVAADSSNTFIVGQYLLPGEGVTYLSLVPRGDNYDDQPSMEENGTVLDNYSVHVPELVNEGRIKYWALEFGRQLPDPLEGSFFALGISIDGEAIGALCIDTLGRKRGDLILSQRKRGQYSGGRDEEMEKRISEWVANLSLGEEEEVAMYISKDDQEAAMRAWEAEKDVVKRHAMEDEKRMEWRLAVMREKKRRVDAAAEAAEELEEVKKIEEQLAAQTELPAQIGKREEKFDNWEANVKTYVHLQQVSPDQQVLIAIHALRDEAANFARSLVRAANCSDDPVAYSSFTSLTEFLKLLHERFADVARSVKASNKLQTIHARKWKSARALKGTMDELVVVPDHGVTEAQLVNLFYRAMPEAFRGQFFAKSEDPATTYDSLSREVVAFEAKSVSLSTFWHKDLDKGKQWKGRTISGQVKTKDNLVLTLDEGSVDEIPYEQIEWGLKEEDSGVGQGRTYAVVAAGGRPQGGRGQGQGGRASGSRFQCDQGVGGRGGNRQAGGRGQGPSQNRPRNRSPYRAYFRLEKDGKVEKVLHSLTLLIEDSLPFDIVLGMDWGEEAGATLHLKEHECRLPSSSGEAKIARLFHVSGVENPLAHCCLSAPAFARLLKKEKLEEQVFVACVRPVIEPTEEKSMDPAIAKLLEEFKDLTEPPIGVVPRPIQHRIEIEPGSRTPKGAVYRISPRELEELRKQLDELLEKGWIRPSSSPFGAPVLFVPKKKGELRMCIDYRGLNAITVKNAEPLPWINDLLDRVQGAKYFSKIDLKSGYHQMEVHPDDQYKTAVRTRYGHHEFIVMPFGLTNAPATFQRCMNDLFRPWLDIFVVVYLNDILVFSMTLEEHQGHLRQVLEKLREANFKINAKKCDWAKTQVLYLGHALDGDGVKPEDSKIAAIRDWPTPRTLTELRSFLGLANYYRKFVRNFSTIVAPLRRLLRKETIWKWDKDCTSAMKKLKQALREYPVLKVADPSLPFVVTTDASQYGIGAVLQQDDGNGYRPVEFMSTRMPSEKVATSNYERELYALRQALDHWKHYLLGRHFKVYSDHETLRWLKTQAKMTPKLTRWAAEIDQYDFELKPVKGKYNVVADALSRRAYYFGAIVHYLDIGKDLQQKVSLIREAARVLAKMYTVIREERVAKLQAMTRILTALKSMEDEDNQSWAVATETLAEFERLQKKVIEIMKEPDMSAQAAEMASYARPIPVTITLWMCFFMVISGKLLPFGNLDECLKELRTFKASDRPVDTPFLLDCWVNLRPFILGKANMAQRLGISVRIRHSTRRRGNVPAFLMENAESEKKKSFEAVLKWVDVVLSEVTEAEAFNVARVCGLVYTWVRLCSGIFHLKRKMKKKAIEIADRQKYYQMQLQSELGRTMSDDPSEYASGNEAADGGASSDVGTTASGTSAGEGVTPGGASAATGGTGTSGTDATPTTPGTPVSQGGATPTPLQLPRIRQLKEGRSSKRFSRQGSDKSDTSSRGSVNALPPLSPSRKSSRQASISGKRRETNASLLTRKETLSAAALEKDLEFIGNVQGKLQTQQSLSSLGGARLPGASMKK</sequence>
<dbReference type="GO" id="GO:0003964">
    <property type="term" value="F:RNA-directed DNA polymerase activity"/>
    <property type="evidence" value="ECO:0007669"/>
    <property type="project" value="UniProtKB-KW"/>
</dbReference>
<dbReference type="InterPro" id="IPR041577">
    <property type="entry name" value="RT_RNaseH_2"/>
</dbReference>
<evidence type="ECO:0000256" key="1">
    <source>
        <dbReference type="ARBA" id="ARBA00022670"/>
    </source>
</evidence>
<evidence type="ECO:0000256" key="3">
    <source>
        <dbReference type="ARBA" id="ARBA00022695"/>
    </source>
</evidence>
<dbReference type="PANTHER" id="PTHR37984:SF5">
    <property type="entry name" value="PROTEIN NYNRIN-LIKE"/>
    <property type="match status" value="1"/>
</dbReference>
<feature type="coiled-coil region" evidence="9">
    <location>
        <begin position="502"/>
        <end position="600"/>
    </location>
</feature>
<dbReference type="FunFam" id="1.10.340.70:FF:000001">
    <property type="entry name" value="Retrovirus-related Pol polyprotein from transposon gypsy-like Protein"/>
    <property type="match status" value="1"/>
</dbReference>
<dbReference type="Pfam" id="PF00078">
    <property type="entry name" value="RVT_1"/>
    <property type="match status" value="2"/>
</dbReference>
<dbReference type="GO" id="GO:0008233">
    <property type="term" value="F:peptidase activity"/>
    <property type="evidence" value="ECO:0007669"/>
    <property type="project" value="UniProtKB-KW"/>
</dbReference>
<accession>A0A388K2E6</accession>
<evidence type="ECO:0000256" key="4">
    <source>
        <dbReference type="ARBA" id="ARBA00022722"/>
    </source>
</evidence>
<dbReference type="Gramene" id="GBG64197">
    <property type="protein sequence ID" value="GBG64197"/>
    <property type="gene ID" value="CBR_g40897"/>
</dbReference>
<keyword evidence="5" id="KW-0255">Endonuclease</keyword>
<dbReference type="InterPro" id="IPR041588">
    <property type="entry name" value="Integrase_H2C2"/>
</dbReference>
<keyword evidence="3" id="KW-0548">Nucleotidyltransferase</keyword>
<dbReference type="PROSITE" id="PS50878">
    <property type="entry name" value="RT_POL"/>
    <property type="match status" value="2"/>
</dbReference>
<dbReference type="InterPro" id="IPR000477">
    <property type="entry name" value="RT_dom"/>
</dbReference>
<evidence type="ECO:0000313" key="12">
    <source>
        <dbReference type="EMBL" id="GBG64197.1"/>
    </source>
</evidence>
<comment type="caution">
    <text evidence="12">The sequence shown here is derived from an EMBL/GenBank/DDBJ whole genome shotgun (WGS) entry which is preliminary data.</text>
</comment>
<evidence type="ECO:0000256" key="5">
    <source>
        <dbReference type="ARBA" id="ARBA00022759"/>
    </source>
</evidence>
<dbReference type="Pfam" id="PF17917">
    <property type="entry name" value="RT_RNaseH"/>
    <property type="match status" value="1"/>
</dbReference>
<keyword evidence="13" id="KW-1185">Reference proteome</keyword>
<keyword evidence="6" id="KW-0378">Hydrolase</keyword>
<name>A0A388K2E6_CHABU</name>
<feature type="compositionally biased region" description="Low complexity" evidence="10">
    <location>
        <begin position="2127"/>
        <end position="2173"/>
    </location>
</feature>
<dbReference type="GO" id="GO:0003676">
    <property type="term" value="F:nucleic acid binding"/>
    <property type="evidence" value="ECO:0007669"/>
    <property type="project" value="InterPro"/>
</dbReference>
<evidence type="ECO:0000256" key="10">
    <source>
        <dbReference type="SAM" id="MobiDB-lite"/>
    </source>
</evidence>
<gene>
    <name evidence="12" type="ORF">CBR_g40897</name>
</gene>
<dbReference type="FunFam" id="3.10.10.10:FF:000007">
    <property type="entry name" value="Retrovirus-related Pol polyprotein from transposon 17.6-like Protein"/>
    <property type="match status" value="1"/>
</dbReference>
<evidence type="ECO:0000256" key="7">
    <source>
        <dbReference type="ARBA" id="ARBA00022918"/>
    </source>
</evidence>
<keyword evidence="7" id="KW-0695">RNA-directed DNA polymerase</keyword>
<dbReference type="Gene3D" id="3.30.420.10">
    <property type="entry name" value="Ribonuclease H-like superfamily/Ribonuclease H"/>
    <property type="match status" value="1"/>
</dbReference>
<evidence type="ECO:0000256" key="8">
    <source>
        <dbReference type="ARBA" id="ARBA00023268"/>
    </source>
</evidence>
<dbReference type="Pfam" id="PF17919">
    <property type="entry name" value="RT_RNaseH_2"/>
    <property type="match status" value="1"/>
</dbReference>
<dbReference type="InterPro" id="IPR050951">
    <property type="entry name" value="Retrovirus_Pol_polyprotein"/>
</dbReference>
<proteinExistence type="predicted"/>
<dbReference type="PANTHER" id="PTHR37984">
    <property type="entry name" value="PROTEIN CBG26694"/>
    <property type="match status" value="1"/>
</dbReference>
<dbReference type="GO" id="GO:0004519">
    <property type="term" value="F:endonuclease activity"/>
    <property type="evidence" value="ECO:0007669"/>
    <property type="project" value="UniProtKB-KW"/>
</dbReference>
<dbReference type="Proteomes" id="UP000265515">
    <property type="component" value="Unassembled WGS sequence"/>
</dbReference>
<dbReference type="Gene3D" id="3.10.10.10">
    <property type="entry name" value="HIV Type 1 Reverse Transcriptase, subunit A, domain 1"/>
    <property type="match status" value="1"/>
</dbReference>
<dbReference type="InterPro" id="IPR041373">
    <property type="entry name" value="RT_RNaseH"/>
</dbReference>